<dbReference type="PANTHER" id="PTHR45663">
    <property type="entry name" value="GEO12009P1"/>
    <property type="match status" value="1"/>
</dbReference>
<dbReference type="Proteomes" id="UP000366872">
    <property type="component" value="Unassembled WGS sequence"/>
</dbReference>
<dbReference type="PRINTS" id="PR00421">
    <property type="entry name" value="THIOREDOXIN"/>
</dbReference>
<dbReference type="EMBL" id="CAAHFG010000001">
    <property type="protein sequence ID" value="VGO12927.1"/>
    <property type="molecule type" value="Genomic_DNA"/>
</dbReference>
<evidence type="ECO:0000256" key="4">
    <source>
        <dbReference type="ARBA" id="ARBA00023157"/>
    </source>
</evidence>
<evidence type="ECO:0000256" key="3">
    <source>
        <dbReference type="ARBA" id="ARBA00022982"/>
    </source>
</evidence>
<evidence type="ECO:0000256" key="5">
    <source>
        <dbReference type="ARBA" id="ARBA00023284"/>
    </source>
</evidence>
<feature type="site" description="Contributes to redox potential value" evidence="8">
    <location>
        <position position="32"/>
    </location>
</feature>
<dbReference type="AlphaFoldDB" id="A0A6C2TZ90"/>
<dbReference type="GO" id="GO:0045454">
    <property type="term" value="P:cell redox homeostasis"/>
    <property type="evidence" value="ECO:0007669"/>
    <property type="project" value="TreeGrafter"/>
</dbReference>
<evidence type="ECO:0000256" key="2">
    <source>
        <dbReference type="ARBA" id="ARBA00022448"/>
    </source>
</evidence>
<feature type="domain" description="Thioredoxin" evidence="10">
    <location>
        <begin position="1"/>
        <end position="106"/>
    </location>
</feature>
<evidence type="ECO:0000256" key="6">
    <source>
        <dbReference type="NCBIfam" id="TIGR01068"/>
    </source>
</evidence>
<dbReference type="InterPro" id="IPR036249">
    <property type="entry name" value="Thioredoxin-like_sf"/>
</dbReference>
<keyword evidence="2" id="KW-0813">Transport</keyword>
<dbReference type="FunFam" id="3.40.30.10:FF:000001">
    <property type="entry name" value="Thioredoxin"/>
    <property type="match status" value="1"/>
</dbReference>
<name>A0A6C2TZ90_PONDE</name>
<dbReference type="Pfam" id="PF00085">
    <property type="entry name" value="Thioredoxin"/>
    <property type="match status" value="1"/>
</dbReference>
<dbReference type="PIRSF" id="PIRSF000077">
    <property type="entry name" value="Thioredoxin"/>
    <property type="match status" value="1"/>
</dbReference>
<feature type="site" description="Deprotonates C-terminal active site Cys" evidence="8">
    <location>
        <position position="25"/>
    </location>
</feature>
<dbReference type="NCBIfam" id="TIGR01068">
    <property type="entry name" value="thioredoxin"/>
    <property type="match status" value="1"/>
</dbReference>
<dbReference type="InterPro" id="IPR005746">
    <property type="entry name" value="Thioredoxin"/>
</dbReference>
<dbReference type="CDD" id="cd02947">
    <property type="entry name" value="TRX_family"/>
    <property type="match status" value="1"/>
</dbReference>
<keyword evidence="5 9" id="KW-0676">Redox-active center</keyword>
<dbReference type="Gene3D" id="3.40.30.10">
    <property type="entry name" value="Glutaredoxin"/>
    <property type="match status" value="1"/>
</dbReference>
<feature type="active site" description="Nucleophile" evidence="8">
    <location>
        <position position="34"/>
    </location>
</feature>
<dbReference type="PROSITE" id="PS51352">
    <property type="entry name" value="THIOREDOXIN_2"/>
    <property type="match status" value="1"/>
</dbReference>
<organism evidence="11 12">
    <name type="scientific">Pontiella desulfatans</name>
    <dbReference type="NCBI Taxonomy" id="2750659"/>
    <lineage>
        <taxon>Bacteria</taxon>
        <taxon>Pseudomonadati</taxon>
        <taxon>Kiritimatiellota</taxon>
        <taxon>Kiritimatiellia</taxon>
        <taxon>Kiritimatiellales</taxon>
        <taxon>Pontiellaceae</taxon>
        <taxon>Pontiella</taxon>
    </lineage>
</organism>
<evidence type="ECO:0000256" key="7">
    <source>
        <dbReference type="PIRNR" id="PIRNR000077"/>
    </source>
</evidence>
<evidence type="ECO:0000259" key="10">
    <source>
        <dbReference type="PROSITE" id="PS51352"/>
    </source>
</evidence>
<keyword evidence="12" id="KW-1185">Reference proteome</keyword>
<evidence type="ECO:0000313" key="12">
    <source>
        <dbReference type="Proteomes" id="UP000366872"/>
    </source>
</evidence>
<comment type="similarity">
    <text evidence="1 7">Belongs to the thioredoxin family.</text>
</comment>
<feature type="active site" description="Nucleophile" evidence="8">
    <location>
        <position position="31"/>
    </location>
</feature>
<dbReference type="InterPro" id="IPR013766">
    <property type="entry name" value="Thioredoxin_domain"/>
</dbReference>
<proteinExistence type="inferred from homology"/>
<accession>A0A6C2TZ90</accession>
<sequence>MAEGVIELSGSNYEDATKSGVVLVDFWAPWCGPCKMQTPILEKVAAEVGDKAVIAKVNVDENPELAAKYGIRSIPTLILLKDGENKQQFVGLQQQAGLVSAIGAEQ</sequence>
<evidence type="ECO:0000256" key="9">
    <source>
        <dbReference type="PIRSR" id="PIRSR000077-4"/>
    </source>
</evidence>
<keyword evidence="3" id="KW-0249">Electron transport</keyword>
<protein>
    <recommendedName>
        <fullName evidence="6 7">Thioredoxin</fullName>
    </recommendedName>
</protein>
<dbReference type="PANTHER" id="PTHR45663:SF11">
    <property type="entry name" value="GEO12009P1"/>
    <property type="match status" value="1"/>
</dbReference>
<evidence type="ECO:0000313" key="11">
    <source>
        <dbReference type="EMBL" id="VGO12927.1"/>
    </source>
</evidence>
<feature type="disulfide bond" description="Redox-active" evidence="9">
    <location>
        <begin position="31"/>
        <end position="34"/>
    </location>
</feature>
<keyword evidence="4 9" id="KW-1015">Disulfide bond</keyword>
<dbReference type="GO" id="GO:0015035">
    <property type="term" value="F:protein-disulfide reductase activity"/>
    <property type="evidence" value="ECO:0007669"/>
    <property type="project" value="UniProtKB-UniRule"/>
</dbReference>
<reference evidence="11 12" key="1">
    <citation type="submission" date="2019-04" db="EMBL/GenBank/DDBJ databases">
        <authorList>
            <person name="Van Vliet M D."/>
        </authorList>
    </citation>
    <scope>NUCLEOTIDE SEQUENCE [LARGE SCALE GENOMIC DNA]</scope>
    <source>
        <strain evidence="11 12">F1</strain>
    </source>
</reference>
<evidence type="ECO:0000256" key="1">
    <source>
        <dbReference type="ARBA" id="ARBA00008987"/>
    </source>
</evidence>
<dbReference type="SUPFAM" id="SSF52833">
    <property type="entry name" value="Thioredoxin-like"/>
    <property type="match status" value="1"/>
</dbReference>
<gene>
    <name evidence="11" type="primary">trxA</name>
    <name evidence="11" type="ORF">PDESU_01481</name>
</gene>
<evidence type="ECO:0000256" key="8">
    <source>
        <dbReference type="PIRSR" id="PIRSR000077-1"/>
    </source>
</evidence>
<dbReference type="GO" id="GO:0005829">
    <property type="term" value="C:cytosol"/>
    <property type="evidence" value="ECO:0007669"/>
    <property type="project" value="TreeGrafter"/>
</dbReference>
<dbReference type="RefSeq" id="WP_136078551.1">
    <property type="nucleotide sequence ID" value="NZ_CAAHFG010000001.1"/>
</dbReference>
<dbReference type="PROSITE" id="PS00194">
    <property type="entry name" value="THIOREDOXIN_1"/>
    <property type="match status" value="1"/>
</dbReference>
<feature type="site" description="Contributes to redox potential value" evidence="8">
    <location>
        <position position="33"/>
    </location>
</feature>
<dbReference type="InterPro" id="IPR017937">
    <property type="entry name" value="Thioredoxin_CS"/>
</dbReference>